<evidence type="ECO:0000256" key="5">
    <source>
        <dbReference type="ARBA" id="ARBA00023242"/>
    </source>
</evidence>
<evidence type="ECO:0000259" key="7">
    <source>
        <dbReference type="PROSITE" id="PS51293"/>
    </source>
</evidence>
<organism evidence="8">
    <name type="scientific">Aphanomyces invadans</name>
    <dbReference type="NCBI Taxonomy" id="157072"/>
    <lineage>
        <taxon>Eukaryota</taxon>
        <taxon>Sar</taxon>
        <taxon>Stramenopiles</taxon>
        <taxon>Oomycota</taxon>
        <taxon>Saprolegniomycetes</taxon>
        <taxon>Saprolegniales</taxon>
        <taxon>Verrucalvaceae</taxon>
        <taxon>Aphanomyces</taxon>
    </lineage>
</organism>
<dbReference type="Gene3D" id="1.10.10.60">
    <property type="entry name" value="Homeodomain-like"/>
    <property type="match status" value="1"/>
</dbReference>
<dbReference type="RefSeq" id="XP_008863616.1">
    <property type="nucleotide sequence ID" value="XM_008865394.1"/>
</dbReference>
<keyword evidence="3" id="KW-0862">Zinc</keyword>
<dbReference type="SUPFAM" id="SSF46689">
    <property type="entry name" value="Homeodomain-like"/>
    <property type="match status" value="1"/>
</dbReference>
<evidence type="ECO:0000256" key="2">
    <source>
        <dbReference type="ARBA" id="ARBA00022771"/>
    </source>
</evidence>
<feature type="region of interest" description="Disordered" evidence="6">
    <location>
        <begin position="1"/>
        <end position="65"/>
    </location>
</feature>
<evidence type="ECO:0000256" key="1">
    <source>
        <dbReference type="ARBA" id="ARBA00022723"/>
    </source>
</evidence>
<evidence type="ECO:0000256" key="6">
    <source>
        <dbReference type="SAM" id="MobiDB-lite"/>
    </source>
</evidence>
<dbReference type="InterPro" id="IPR017884">
    <property type="entry name" value="SANT_dom"/>
</dbReference>
<dbReference type="EMBL" id="KI913954">
    <property type="protein sequence ID" value="ETW07523.1"/>
    <property type="molecule type" value="Genomic_DNA"/>
</dbReference>
<accession>A0A024UPI0</accession>
<gene>
    <name evidence="8" type="ORF">H310_02024</name>
</gene>
<dbReference type="PANTHER" id="PTHR10865:SF28">
    <property type="entry name" value="ELM2 DOMAIN-CONTAINING PROTEIN"/>
    <property type="match status" value="1"/>
</dbReference>
<dbReference type="GeneID" id="20079074"/>
<dbReference type="InterPro" id="IPR009057">
    <property type="entry name" value="Homeodomain-like_sf"/>
</dbReference>
<dbReference type="PROSITE" id="PS51293">
    <property type="entry name" value="SANT"/>
    <property type="match status" value="1"/>
</dbReference>
<dbReference type="VEuPathDB" id="FungiDB:H310_02024"/>
<evidence type="ECO:0000256" key="4">
    <source>
        <dbReference type="ARBA" id="ARBA00023125"/>
    </source>
</evidence>
<dbReference type="InterPro" id="IPR040138">
    <property type="entry name" value="MIER/MTA"/>
</dbReference>
<dbReference type="GO" id="GO:0000122">
    <property type="term" value="P:negative regulation of transcription by RNA polymerase II"/>
    <property type="evidence" value="ECO:0007669"/>
    <property type="project" value="TreeGrafter"/>
</dbReference>
<dbReference type="GO" id="GO:0005654">
    <property type="term" value="C:nucleoplasm"/>
    <property type="evidence" value="ECO:0007669"/>
    <property type="project" value="TreeGrafter"/>
</dbReference>
<keyword evidence="2" id="KW-0863">Zinc-finger</keyword>
<keyword evidence="1" id="KW-0479">Metal-binding</keyword>
<proteinExistence type="predicted"/>
<dbReference type="FunFam" id="1.10.10.60:FF:000012">
    <property type="entry name" value="Metastasis-associated 1 family, member 3"/>
    <property type="match status" value="1"/>
</dbReference>
<protein>
    <recommendedName>
        <fullName evidence="7">SANT domain-containing protein</fullName>
    </recommendedName>
</protein>
<keyword evidence="4" id="KW-0238">DNA-binding</keyword>
<dbReference type="STRING" id="157072.A0A024UPI0"/>
<dbReference type="GO" id="GO:0003714">
    <property type="term" value="F:transcription corepressor activity"/>
    <property type="evidence" value="ECO:0007669"/>
    <property type="project" value="TreeGrafter"/>
</dbReference>
<dbReference type="eggNOG" id="ENOG502S3UG">
    <property type="taxonomic scope" value="Eukaryota"/>
</dbReference>
<dbReference type="GO" id="GO:0042826">
    <property type="term" value="F:histone deacetylase binding"/>
    <property type="evidence" value="ECO:0007669"/>
    <property type="project" value="TreeGrafter"/>
</dbReference>
<evidence type="ECO:0000256" key="3">
    <source>
        <dbReference type="ARBA" id="ARBA00022833"/>
    </source>
</evidence>
<name>A0A024UPI0_9STRA</name>
<dbReference type="PANTHER" id="PTHR10865">
    <property type="entry name" value="METASTASIS-ASSOCIATED PROTEIN AND MESODERM INDUCTION EARLY RESPONSE PROTEIN"/>
    <property type="match status" value="1"/>
</dbReference>
<feature type="domain" description="SANT" evidence="7">
    <location>
        <begin position="123"/>
        <end position="175"/>
    </location>
</feature>
<dbReference type="AlphaFoldDB" id="A0A024UPI0"/>
<dbReference type="OrthoDB" id="2193595at2759"/>
<dbReference type="GO" id="GO:0003677">
    <property type="term" value="F:DNA binding"/>
    <property type="evidence" value="ECO:0007669"/>
    <property type="project" value="UniProtKB-KW"/>
</dbReference>
<feature type="compositionally biased region" description="Polar residues" evidence="6">
    <location>
        <begin position="30"/>
        <end position="62"/>
    </location>
</feature>
<dbReference type="GO" id="GO:0008270">
    <property type="term" value="F:zinc ion binding"/>
    <property type="evidence" value="ECO:0007669"/>
    <property type="project" value="UniProtKB-KW"/>
</dbReference>
<evidence type="ECO:0000313" key="8">
    <source>
        <dbReference type="EMBL" id="ETW07523.1"/>
    </source>
</evidence>
<reference evidence="8" key="1">
    <citation type="submission" date="2013-12" db="EMBL/GenBank/DDBJ databases">
        <title>The Genome Sequence of Aphanomyces invadans NJM9701.</title>
        <authorList>
            <consortium name="The Broad Institute Genomics Platform"/>
            <person name="Russ C."/>
            <person name="Tyler B."/>
            <person name="van West P."/>
            <person name="Dieguez-Uribeondo J."/>
            <person name="Young S.K."/>
            <person name="Zeng Q."/>
            <person name="Gargeya S."/>
            <person name="Fitzgerald M."/>
            <person name="Abouelleil A."/>
            <person name="Alvarado L."/>
            <person name="Chapman S.B."/>
            <person name="Gainer-Dewar J."/>
            <person name="Goldberg J."/>
            <person name="Griggs A."/>
            <person name="Gujja S."/>
            <person name="Hansen M."/>
            <person name="Howarth C."/>
            <person name="Imamovic A."/>
            <person name="Ireland A."/>
            <person name="Larimer J."/>
            <person name="McCowan C."/>
            <person name="Murphy C."/>
            <person name="Pearson M."/>
            <person name="Poon T.W."/>
            <person name="Priest M."/>
            <person name="Roberts A."/>
            <person name="Saif S."/>
            <person name="Shea T."/>
            <person name="Sykes S."/>
            <person name="Wortman J."/>
            <person name="Nusbaum C."/>
            <person name="Birren B."/>
        </authorList>
    </citation>
    <scope>NUCLEOTIDE SEQUENCE [LARGE SCALE GENOMIC DNA]</scope>
    <source>
        <strain evidence="8">NJM9701</strain>
    </source>
</reference>
<keyword evidence="5" id="KW-0539">Nucleus</keyword>
<sequence length="481" mass="52289">MSPAADSPPALPIERSVAHPPKRSSKRSLESTSASTGSPVESYQQSAGMAATSHSTSPNGHSVGTGHTAAMNRYFSAVRALYAQGRPRGNGTWASLEAPFGCAAVVESTDTLRHLLSPLRPSHVLDTWTPFEITCFEIGITQLGKQFHYIQQHLIPTKSTRDVVHFYYMWKKYGLEKAEWAEKDAAHDHFGMKRMKQERDLHGILPTAYDLLSDEDDSTTLAVKQSSLLTQQSRPKRAAAGAGVSTNLSATHPNLARLAALRTDVTKVYTAMRGLYGAAVDHPHTVESAPSGRLPCGVLAAPILSVVRPPHLLDGWSPWELAVFECGLDMYGKQFDAVAALVHQASSVVFLVVTSGHAVAATQVDVGCDCHVLCLEKSLAGRVPPNEDVVAGVPVWQNPIANVAACRCLERSKHRRPHAIVVAMHEFIFHLNRSIGSPCNATASRSGMFEIDRDGPNSTLRAKLNRTWFRLRPLSKAATFI</sequence>